<dbReference type="GO" id="GO:0003676">
    <property type="term" value="F:nucleic acid binding"/>
    <property type="evidence" value="ECO:0007669"/>
    <property type="project" value="InterPro"/>
</dbReference>
<dbReference type="Proteomes" id="UP001186944">
    <property type="component" value="Unassembled WGS sequence"/>
</dbReference>
<keyword evidence="1" id="KW-0862">Zinc</keyword>
<accession>A0AA88XQF4</accession>
<dbReference type="SMART" id="SM00343">
    <property type="entry name" value="ZnF_C2HC"/>
    <property type="match status" value="1"/>
</dbReference>
<keyword evidence="1" id="KW-0479">Metal-binding</keyword>
<organism evidence="4 5">
    <name type="scientific">Pinctada imbricata</name>
    <name type="common">Atlantic pearl-oyster</name>
    <name type="synonym">Pinctada martensii</name>
    <dbReference type="NCBI Taxonomy" id="66713"/>
    <lineage>
        <taxon>Eukaryota</taxon>
        <taxon>Metazoa</taxon>
        <taxon>Spiralia</taxon>
        <taxon>Lophotrochozoa</taxon>
        <taxon>Mollusca</taxon>
        <taxon>Bivalvia</taxon>
        <taxon>Autobranchia</taxon>
        <taxon>Pteriomorphia</taxon>
        <taxon>Pterioida</taxon>
        <taxon>Pterioidea</taxon>
        <taxon>Pteriidae</taxon>
        <taxon>Pinctada</taxon>
    </lineage>
</organism>
<sequence>MSDEERPEHSNPLPVHNVRTDHSSEESSAFAAFDLFRGYLDSKFSSFKREFSELSELRKDEIVKKTKTDHSYKFKFTGNQKQYEFNDTIIDFFAKIGRASDDRDFRTVSDLCKSATEQLRKRNKCIKLADKSPGGWDTVREYLSDELASDSDDEKRMRSAEYRAIRARKQRRKTSSFIQDRQDRDRIKPNPTYGTGIRHKASATYPNPDSNFRGFRRIGAQPSDICFACNESGHWRKDCPKTSDRQSKQQ</sequence>
<evidence type="ECO:0000313" key="5">
    <source>
        <dbReference type="Proteomes" id="UP001186944"/>
    </source>
</evidence>
<dbReference type="InterPro" id="IPR036875">
    <property type="entry name" value="Znf_CCHC_sf"/>
</dbReference>
<comment type="caution">
    <text evidence="4">The sequence shown here is derived from an EMBL/GenBank/DDBJ whole genome shotgun (WGS) entry which is preliminary data.</text>
</comment>
<protein>
    <recommendedName>
        <fullName evidence="3">CCHC-type domain-containing protein</fullName>
    </recommendedName>
</protein>
<feature type="domain" description="CCHC-type" evidence="3">
    <location>
        <begin position="226"/>
        <end position="241"/>
    </location>
</feature>
<reference evidence="4" key="1">
    <citation type="submission" date="2019-08" db="EMBL/GenBank/DDBJ databases">
        <title>The improved chromosome-level genome for the pearl oyster Pinctada fucata martensii using PacBio sequencing and Hi-C.</title>
        <authorList>
            <person name="Zheng Z."/>
        </authorList>
    </citation>
    <scope>NUCLEOTIDE SEQUENCE</scope>
    <source>
        <strain evidence="4">ZZ-2019</strain>
        <tissue evidence="4">Adductor muscle</tissue>
    </source>
</reference>
<dbReference type="InterPro" id="IPR001878">
    <property type="entry name" value="Znf_CCHC"/>
</dbReference>
<dbReference type="SUPFAM" id="SSF57756">
    <property type="entry name" value="Retrovirus zinc finger-like domains"/>
    <property type="match status" value="1"/>
</dbReference>
<evidence type="ECO:0000313" key="4">
    <source>
        <dbReference type="EMBL" id="KAK3086778.1"/>
    </source>
</evidence>
<keyword evidence="5" id="KW-1185">Reference proteome</keyword>
<keyword evidence="1" id="KW-0863">Zinc-finger</keyword>
<dbReference type="Pfam" id="PF00098">
    <property type="entry name" value="zf-CCHC"/>
    <property type="match status" value="1"/>
</dbReference>
<dbReference type="EMBL" id="VSWD01000012">
    <property type="protein sequence ID" value="KAK3086778.1"/>
    <property type="molecule type" value="Genomic_DNA"/>
</dbReference>
<evidence type="ECO:0000256" key="1">
    <source>
        <dbReference type="PROSITE-ProRule" id="PRU00047"/>
    </source>
</evidence>
<dbReference type="Gene3D" id="4.10.60.10">
    <property type="entry name" value="Zinc finger, CCHC-type"/>
    <property type="match status" value="1"/>
</dbReference>
<name>A0AA88XQF4_PINIB</name>
<evidence type="ECO:0000256" key="2">
    <source>
        <dbReference type="SAM" id="MobiDB-lite"/>
    </source>
</evidence>
<gene>
    <name evidence="4" type="ORF">FSP39_023168</name>
</gene>
<dbReference type="PROSITE" id="PS50158">
    <property type="entry name" value="ZF_CCHC"/>
    <property type="match status" value="1"/>
</dbReference>
<feature type="region of interest" description="Disordered" evidence="2">
    <location>
        <begin position="1"/>
        <end position="23"/>
    </location>
</feature>
<proteinExistence type="predicted"/>
<dbReference type="GO" id="GO:0008270">
    <property type="term" value="F:zinc ion binding"/>
    <property type="evidence" value="ECO:0007669"/>
    <property type="project" value="UniProtKB-KW"/>
</dbReference>
<dbReference type="AlphaFoldDB" id="A0AA88XQF4"/>
<feature type="region of interest" description="Disordered" evidence="2">
    <location>
        <begin position="168"/>
        <end position="210"/>
    </location>
</feature>
<evidence type="ECO:0000259" key="3">
    <source>
        <dbReference type="PROSITE" id="PS50158"/>
    </source>
</evidence>